<evidence type="ECO:0000256" key="5">
    <source>
        <dbReference type="SAM" id="SignalP"/>
    </source>
</evidence>
<keyword evidence="5" id="KW-0732">Signal</keyword>
<dbReference type="SMART" id="SM00248">
    <property type="entry name" value="ANK"/>
    <property type="match status" value="8"/>
</dbReference>
<reference evidence="8" key="1">
    <citation type="journal article" date="2019" name="bioRxiv">
        <title>Genomics, evolutionary history and diagnostics of the Alternaria alternata species group including apple and Asian pear pathotypes.</title>
        <authorList>
            <person name="Armitage A.D."/>
            <person name="Cockerton H.M."/>
            <person name="Sreenivasaprasad S."/>
            <person name="Woodhall J.W."/>
            <person name="Lane C.R."/>
            <person name="Harrison R.J."/>
            <person name="Clarkson J.P."/>
        </authorList>
    </citation>
    <scope>NUCLEOTIDE SEQUENCE [LARGE SCALE GENOMIC DNA]</scope>
    <source>
        <strain evidence="8">RGR 97.0016</strain>
    </source>
</reference>
<dbReference type="InterPro" id="IPR002110">
    <property type="entry name" value="Ankyrin_rpt"/>
</dbReference>
<dbReference type="PROSITE" id="PS50297">
    <property type="entry name" value="ANK_REP_REGION"/>
    <property type="match status" value="5"/>
</dbReference>
<dbReference type="Gene3D" id="1.25.40.20">
    <property type="entry name" value="Ankyrin repeat-containing domain"/>
    <property type="match status" value="2"/>
</dbReference>
<evidence type="ECO:0000313" key="7">
    <source>
        <dbReference type="EMBL" id="RYO27739.1"/>
    </source>
</evidence>
<dbReference type="PANTHER" id="PTHR24198:SF165">
    <property type="entry name" value="ANKYRIN REPEAT-CONTAINING PROTEIN-RELATED"/>
    <property type="match status" value="1"/>
</dbReference>
<feature type="repeat" description="ANK" evidence="3">
    <location>
        <begin position="468"/>
        <end position="489"/>
    </location>
</feature>
<dbReference type="InterPro" id="IPR031348">
    <property type="entry name" value="PigL_N"/>
</dbReference>
<dbReference type="InterPro" id="IPR036770">
    <property type="entry name" value="Ankyrin_rpt-contain_sf"/>
</dbReference>
<feature type="domain" description="Azaphilone pigments biosynthesis cluster protein L N-terminal" evidence="6">
    <location>
        <begin position="1"/>
        <end position="144"/>
    </location>
</feature>
<dbReference type="OrthoDB" id="3692537at2759"/>
<feature type="repeat" description="ANK" evidence="3">
    <location>
        <begin position="366"/>
        <end position="399"/>
    </location>
</feature>
<dbReference type="Proteomes" id="UP000293823">
    <property type="component" value="Unassembled WGS sequence"/>
</dbReference>
<evidence type="ECO:0000256" key="1">
    <source>
        <dbReference type="ARBA" id="ARBA00022737"/>
    </source>
</evidence>
<keyword evidence="4" id="KW-1133">Transmembrane helix</keyword>
<keyword evidence="1" id="KW-0677">Repeat</keyword>
<feature type="transmembrane region" description="Helical" evidence="4">
    <location>
        <begin position="632"/>
        <end position="652"/>
    </location>
</feature>
<feature type="chain" id="PRO_5020907544" description="Azaphilone pigments biosynthesis cluster protein L N-terminal domain-containing protein" evidence="5">
    <location>
        <begin position="19"/>
        <end position="663"/>
    </location>
</feature>
<feature type="signal peptide" evidence="5">
    <location>
        <begin position="1"/>
        <end position="18"/>
    </location>
</feature>
<evidence type="ECO:0000313" key="8">
    <source>
        <dbReference type="Proteomes" id="UP000293823"/>
    </source>
</evidence>
<name>A0A4Q4PXU6_9PLEO</name>
<dbReference type="PANTHER" id="PTHR24198">
    <property type="entry name" value="ANKYRIN REPEAT AND PROTEIN KINASE DOMAIN-CONTAINING PROTEIN"/>
    <property type="match status" value="1"/>
</dbReference>
<evidence type="ECO:0000256" key="2">
    <source>
        <dbReference type="ARBA" id="ARBA00023043"/>
    </source>
</evidence>
<keyword evidence="8" id="KW-1185">Reference proteome</keyword>
<dbReference type="SUPFAM" id="SSF48403">
    <property type="entry name" value="Ankyrin repeat"/>
    <property type="match status" value="1"/>
</dbReference>
<dbReference type="EMBL" id="PEJP01000091">
    <property type="protein sequence ID" value="RYO27739.1"/>
    <property type="molecule type" value="Genomic_DNA"/>
</dbReference>
<feature type="repeat" description="ANK" evidence="3">
    <location>
        <begin position="504"/>
        <end position="536"/>
    </location>
</feature>
<proteinExistence type="predicted"/>
<keyword evidence="4" id="KW-0472">Membrane</keyword>
<protein>
    <recommendedName>
        <fullName evidence="6">Azaphilone pigments biosynthesis cluster protein L N-terminal domain-containing protein</fullName>
    </recommendedName>
</protein>
<evidence type="ECO:0000259" key="6">
    <source>
        <dbReference type="Pfam" id="PF17111"/>
    </source>
</evidence>
<feature type="repeat" description="ANK" evidence="3">
    <location>
        <begin position="333"/>
        <end position="365"/>
    </location>
</feature>
<organism evidence="7 8">
    <name type="scientific">Alternaria arborescens</name>
    <dbReference type="NCBI Taxonomy" id="156630"/>
    <lineage>
        <taxon>Eukaryota</taxon>
        <taxon>Fungi</taxon>
        <taxon>Dikarya</taxon>
        <taxon>Ascomycota</taxon>
        <taxon>Pezizomycotina</taxon>
        <taxon>Dothideomycetes</taxon>
        <taxon>Pleosporomycetidae</taxon>
        <taxon>Pleosporales</taxon>
        <taxon>Pleosporineae</taxon>
        <taxon>Pleosporaceae</taxon>
        <taxon>Alternaria</taxon>
        <taxon>Alternaria sect. Alternaria</taxon>
    </lineage>
</organism>
<accession>A0A4Q4PXU6</accession>
<dbReference type="AlphaFoldDB" id="A0A4Q4PXU6"/>
<dbReference type="PROSITE" id="PS50088">
    <property type="entry name" value="ANK_REPEAT"/>
    <property type="match status" value="5"/>
</dbReference>
<gene>
    <name evidence="7" type="ORF">AA0113_g12266</name>
</gene>
<evidence type="ECO:0000256" key="4">
    <source>
        <dbReference type="SAM" id="Phobius"/>
    </source>
</evidence>
<sequence>MDPISFTASLLTLITAAGQSCKVVSEFVLDIHDAPKDIYAQSIKLQCLQQSFHHLLSVFAALPPDLQLDTVLQQNVISFTQEIDRFTAKVQGMGIRMDQGRVQHAWERVRWLASDRDLKRFNQSLDHWDRVFAAAAAAAQLSMSIRIFEHTAKLTERHTIASGDAAPAGQALVRPTQDPSSVTGTLQAPSSLMPGRLSMFLSTLRDPVDLRIQERFEYLGDTMTAIVQGGPVMVRSWSNTGQDTYSLMPAAEAYGLAVAFQITRLLPGRLSLKIPAMYSTSSMFSIDVKWRLNFVGLLRFNSSAYHAAATGNWLFLRDLLVNKEIRITHRTIYGDTLLHIGTEYGHIEIVRELLLAGADVNATNDEGDIPLHTAVKTTCNYEIIRLLLKHGSNLHHQNRRGRTPLHCYYNTTLQQTIRYCRDDIDNTTQDYLGMTVAHYAAYSKTSTAEDIAICLKEISNPFAARDSDGRTVLHLALQRGNIALIEYILGSPHAKDALLLCDWYGRTPLHFATTSPRTQAIDFVLDSRFDIHSSDLYGQTALHHAADIGNLGAVEKLLERGAMQDLERRDREGRTPLMAARWRGRREVEEYLRPLCADEDGNEAGEALGEKTEIYRGTNGWRALRNLASLQMQFVLLLAGLVILLVYVELYVSGHEGCHIVDV</sequence>
<keyword evidence="4" id="KW-0812">Transmembrane</keyword>
<feature type="repeat" description="ANK" evidence="3">
    <location>
        <begin position="537"/>
        <end position="569"/>
    </location>
</feature>
<evidence type="ECO:0000256" key="3">
    <source>
        <dbReference type="PROSITE-ProRule" id="PRU00023"/>
    </source>
</evidence>
<dbReference type="Pfam" id="PF12796">
    <property type="entry name" value="Ank_2"/>
    <property type="match status" value="3"/>
</dbReference>
<comment type="caution">
    <text evidence="7">The sequence shown here is derived from an EMBL/GenBank/DDBJ whole genome shotgun (WGS) entry which is preliminary data.</text>
</comment>
<keyword evidence="2 3" id="KW-0040">ANK repeat</keyword>
<dbReference type="Pfam" id="PF17111">
    <property type="entry name" value="PigL_N"/>
    <property type="match status" value="1"/>
</dbReference>